<keyword evidence="2" id="KW-0677">Repeat</keyword>
<feature type="compositionally biased region" description="Low complexity" evidence="4">
    <location>
        <begin position="326"/>
        <end position="344"/>
    </location>
</feature>
<feature type="repeat" description="WD" evidence="3">
    <location>
        <begin position="462"/>
        <end position="501"/>
    </location>
</feature>
<dbReference type="Pfam" id="PF12937">
    <property type="entry name" value="F-box-like"/>
    <property type="match status" value="1"/>
</dbReference>
<dbReference type="InterPro" id="IPR019775">
    <property type="entry name" value="WD40_repeat_CS"/>
</dbReference>
<evidence type="ECO:0000256" key="3">
    <source>
        <dbReference type="PROSITE-ProRule" id="PRU00221"/>
    </source>
</evidence>
<evidence type="ECO:0000256" key="2">
    <source>
        <dbReference type="ARBA" id="ARBA00022737"/>
    </source>
</evidence>
<evidence type="ECO:0000256" key="4">
    <source>
        <dbReference type="SAM" id="MobiDB-lite"/>
    </source>
</evidence>
<dbReference type="PANTHER" id="PTHR19849">
    <property type="entry name" value="PHOSPHOLIPASE A-2-ACTIVATING PROTEIN"/>
    <property type="match status" value="1"/>
</dbReference>
<name>A0A6A7G4M9_9CRUS</name>
<dbReference type="PANTHER" id="PTHR19849:SF1">
    <property type="entry name" value="F-BOX_WD REPEAT-CONTAINING PROTEIN 7"/>
    <property type="match status" value="1"/>
</dbReference>
<dbReference type="PRINTS" id="PR00320">
    <property type="entry name" value="GPROTEINBRPT"/>
</dbReference>
<dbReference type="PROSITE" id="PS50181">
    <property type="entry name" value="FBOX"/>
    <property type="match status" value="1"/>
</dbReference>
<dbReference type="InterPro" id="IPR036322">
    <property type="entry name" value="WD40_repeat_dom_sf"/>
</dbReference>
<dbReference type="SUPFAM" id="SSF50978">
    <property type="entry name" value="WD40 repeat-like"/>
    <property type="match status" value="1"/>
</dbReference>
<dbReference type="InterPro" id="IPR036047">
    <property type="entry name" value="F-box-like_dom_sf"/>
</dbReference>
<dbReference type="PROSITE" id="PS00678">
    <property type="entry name" value="WD_REPEATS_1"/>
    <property type="match status" value="3"/>
</dbReference>
<feature type="region of interest" description="Disordered" evidence="4">
    <location>
        <begin position="316"/>
        <end position="345"/>
    </location>
</feature>
<dbReference type="GO" id="GO:0010992">
    <property type="term" value="P:ubiquitin recycling"/>
    <property type="evidence" value="ECO:0007669"/>
    <property type="project" value="TreeGrafter"/>
</dbReference>
<feature type="repeat" description="WD" evidence="3">
    <location>
        <begin position="550"/>
        <end position="590"/>
    </location>
</feature>
<feature type="compositionally biased region" description="Polar residues" evidence="4">
    <location>
        <begin position="209"/>
        <end position="233"/>
    </location>
</feature>
<reference evidence="6" key="1">
    <citation type="submission" date="2017-11" db="EMBL/GenBank/DDBJ databases">
        <title>The sensing device of the deep-sea amphipod.</title>
        <authorList>
            <person name="Kobayashi H."/>
            <person name="Nagahama T."/>
            <person name="Arai W."/>
            <person name="Sasagawa Y."/>
            <person name="Umeda M."/>
            <person name="Hayashi T."/>
            <person name="Nikaido I."/>
            <person name="Watanabe H."/>
            <person name="Oguri K."/>
            <person name="Kitazato H."/>
            <person name="Fujioka K."/>
            <person name="Kido Y."/>
            <person name="Takami H."/>
        </authorList>
    </citation>
    <scope>NUCLEOTIDE SEQUENCE</scope>
    <source>
        <tissue evidence="6">Whole body</tissue>
    </source>
</reference>
<feature type="compositionally biased region" description="Polar residues" evidence="4">
    <location>
        <begin position="241"/>
        <end position="250"/>
    </location>
</feature>
<evidence type="ECO:0000259" key="5">
    <source>
        <dbReference type="PROSITE" id="PS50181"/>
    </source>
</evidence>
<dbReference type="FunFam" id="2.130.10.10:FF:001203">
    <property type="entry name" value="F-box/WD repeat-containing protein 1A"/>
    <property type="match status" value="2"/>
</dbReference>
<organism evidence="6">
    <name type="scientific">Hirondellea gigas</name>
    <dbReference type="NCBI Taxonomy" id="1518452"/>
    <lineage>
        <taxon>Eukaryota</taxon>
        <taxon>Metazoa</taxon>
        <taxon>Ecdysozoa</taxon>
        <taxon>Arthropoda</taxon>
        <taxon>Crustacea</taxon>
        <taxon>Multicrustacea</taxon>
        <taxon>Malacostraca</taxon>
        <taxon>Eumalacostraca</taxon>
        <taxon>Peracarida</taxon>
        <taxon>Amphipoda</taxon>
        <taxon>Amphilochidea</taxon>
        <taxon>Lysianassida</taxon>
        <taxon>Lysianassidira</taxon>
        <taxon>Lysianassoidea</taxon>
        <taxon>Lysianassidae</taxon>
        <taxon>Hirondellea</taxon>
    </lineage>
</organism>
<dbReference type="GO" id="GO:0043130">
    <property type="term" value="F:ubiquitin binding"/>
    <property type="evidence" value="ECO:0007669"/>
    <property type="project" value="TreeGrafter"/>
</dbReference>
<dbReference type="AlphaFoldDB" id="A0A6A7G4M9"/>
<feature type="repeat" description="WD" evidence="3">
    <location>
        <begin position="591"/>
        <end position="632"/>
    </location>
</feature>
<feature type="region of interest" description="Disordered" evidence="4">
    <location>
        <begin position="1"/>
        <end position="33"/>
    </location>
</feature>
<dbReference type="InterPro" id="IPR020472">
    <property type="entry name" value="WD40_PAC1"/>
</dbReference>
<dbReference type="Gene3D" id="1.20.1280.50">
    <property type="match status" value="1"/>
</dbReference>
<feature type="repeat" description="WD" evidence="3">
    <location>
        <begin position="678"/>
        <end position="717"/>
    </location>
</feature>
<dbReference type="SMART" id="SM00320">
    <property type="entry name" value="WD40"/>
    <property type="match status" value="7"/>
</dbReference>
<feature type="repeat" description="WD" evidence="3">
    <location>
        <begin position="633"/>
        <end position="672"/>
    </location>
</feature>
<feature type="compositionally biased region" description="Polar residues" evidence="4">
    <location>
        <begin position="1"/>
        <end position="29"/>
    </location>
</feature>
<feature type="repeat" description="WD" evidence="3">
    <location>
        <begin position="718"/>
        <end position="752"/>
    </location>
</feature>
<proteinExistence type="evidence at transcript level"/>
<dbReference type="InterPro" id="IPR001810">
    <property type="entry name" value="F-box_dom"/>
</dbReference>
<dbReference type="InterPro" id="IPR015943">
    <property type="entry name" value="WD40/YVTN_repeat-like_dom_sf"/>
</dbReference>
<dbReference type="InterPro" id="IPR001680">
    <property type="entry name" value="WD40_rpt"/>
</dbReference>
<feature type="repeat" description="WD" evidence="3">
    <location>
        <begin position="504"/>
        <end position="543"/>
    </location>
</feature>
<dbReference type="Gene3D" id="2.130.10.10">
    <property type="entry name" value="YVTN repeat-like/Quinoprotein amine dehydrogenase"/>
    <property type="match status" value="3"/>
</dbReference>
<feature type="domain" description="F-box" evidence="5">
    <location>
        <begin position="364"/>
        <end position="410"/>
    </location>
</feature>
<dbReference type="EMBL" id="IACT01006571">
    <property type="protein sequence ID" value="LAC25701.1"/>
    <property type="molecule type" value="mRNA"/>
</dbReference>
<dbReference type="PROSITE" id="PS50082">
    <property type="entry name" value="WD_REPEATS_2"/>
    <property type="match status" value="7"/>
</dbReference>
<dbReference type="SUPFAM" id="SSF81383">
    <property type="entry name" value="F-box domain"/>
    <property type="match status" value="1"/>
</dbReference>
<dbReference type="Pfam" id="PF00400">
    <property type="entry name" value="WD40"/>
    <property type="match status" value="7"/>
</dbReference>
<dbReference type="GO" id="GO:0005634">
    <property type="term" value="C:nucleus"/>
    <property type="evidence" value="ECO:0007669"/>
    <property type="project" value="TreeGrafter"/>
</dbReference>
<evidence type="ECO:0000256" key="1">
    <source>
        <dbReference type="ARBA" id="ARBA00022574"/>
    </source>
</evidence>
<sequence>MQTESPVPSYVNNEKQFNISAAGSSSGNDARNHRRYNLSSHQNAEAVTQQDDAEAARKSAAADNVLFARRQLTGLHDEHRVGCRSDVVGRKCYSLPNRYKWCSMSDYCGNPLPPYITPNIIGSEEDGSTTALGRGVTSNYSTGNLVSHEQFLKRLASMKSWFAQFSDIQRNRVLTDMLDECRVSQVHLLSTWVCGDGTVTHTKPPDNIIATSSSSIFPQHSTPSETGNSSSQPKNKKLDTFSPSSNTCKILSTDSKKSKSNKCNLKNKDNSNNTKYNSNRKDDSGNNLASASSSSSGNKCSTSCCSNGTSSKATNGYHQEHNGHNDSLSYQSDTSSDTSSMTYSNMTVDAGGSRLHMGCPPNCQDPLSILPITVSHTILSHLDPQSLARTCQVSRVWLWVCSQPVLWQKLALLPCWKLSPDVHKAQLTKFTRDSVINWKEVVVERWRVRRNWLGAHCHVRTFSGHTEGVTCVQFDQHRIVSASHDNTIKVWSMRTNSQWPVQTLVGHSGRVRCLHLSNNRLVSGAADATIKVWEVEETSEWSSIVCRVTMVGHTDTVRCLQVCCGDVVVSGSYDNSLRIWRLPSGQCEKTLLGHEAAVLSLSVVEALRIIVSGSGDKSIKVWGLDSGTCLRTLCGHTDAVTSLTADTYGIISGSLDSTIRSWDTDTGFCRSTLNWITNEGHTGVVRCVAADEWRVVSASDDKTIKVWDRSTLRRLVTLRNHTDGVTCLAFNEFLIVSGSYDKTVKLWDFSVC</sequence>
<feature type="region of interest" description="Disordered" evidence="4">
    <location>
        <begin position="205"/>
        <end position="301"/>
    </location>
</feature>
<dbReference type="SMART" id="SM00256">
    <property type="entry name" value="FBOX"/>
    <property type="match status" value="1"/>
</dbReference>
<dbReference type="CDD" id="cd00200">
    <property type="entry name" value="WD40"/>
    <property type="match status" value="1"/>
</dbReference>
<evidence type="ECO:0000313" key="6">
    <source>
        <dbReference type="EMBL" id="LAC25701.1"/>
    </source>
</evidence>
<keyword evidence="1 3" id="KW-0853">WD repeat</keyword>
<dbReference type="PROSITE" id="PS50294">
    <property type="entry name" value="WD_REPEATS_REGION"/>
    <property type="match status" value="7"/>
</dbReference>
<dbReference type="GO" id="GO:0043161">
    <property type="term" value="P:proteasome-mediated ubiquitin-dependent protein catabolic process"/>
    <property type="evidence" value="ECO:0007669"/>
    <property type="project" value="TreeGrafter"/>
</dbReference>
<protein>
    <submittedName>
        <fullName evidence="6">F-box/WD repeat-containing protein pof1-like</fullName>
    </submittedName>
</protein>
<feature type="compositionally biased region" description="Low complexity" evidence="4">
    <location>
        <begin position="289"/>
        <end position="301"/>
    </location>
</feature>
<accession>A0A6A7G4M9</accession>
<dbReference type="GO" id="GO:0005737">
    <property type="term" value="C:cytoplasm"/>
    <property type="evidence" value="ECO:0007669"/>
    <property type="project" value="TreeGrafter"/>
</dbReference>